<keyword evidence="15" id="KW-0378">Hydrolase</keyword>
<organism evidence="15 16">
    <name type="scientific">Crucibulum laeve</name>
    <dbReference type="NCBI Taxonomy" id="68775"/>
    <lineage>
        <taxon>Eukaryota</taxon>
        <taxon>Fungi</taxon>
        <taxon>Dikarya</taxon>
        <taxon>Basidiomycota</taxon>
        <taxon>Agaricomycotina</taxon>
        <taxon>Agaricomycetes</taxon>
        <taxon>Agaricomycetidae</taxon>
        <taxon>Agaricales</taxon>
        <taxon>Agaricineae</taxon>
        <taxon>Nidulariaceae</taxon>
        <taxon>Crucibulum</taxon>
    </lineage>
</organism>
<dbReference type="CDD" id="cd21175">
    <property type="entry name" value="LPMO_AA9"/>
    <property type="match status" value="1"/>
</dbReference>
<dbReference type="Pfam" id="PF03443">
    <property type="entry name" value="AA9"/>
    <property type="match status" value="1"/>
</dbReference>
<evidence type="ECO:0000256" key="13">
    <source>
        <dbReference type="SAM" id="MobiDB-lite"/>
    </source>
</evidence>
<dbReference type="InterPro" id="IPR049892">
    <property type="entry name" value="AA9"/>
</dbReference>
<evidence type="ECO:0000313" key="15">
    <source>
        <dbReference type="EMBL" id="TFK32188.1"/>
    </source>
</evidence>
<keyword evidence="8" id="KW-0119">Carbohydrate metabolism</keyword>
<keyword evidence="9" id="KW-0624">Polysaccharide degradation</keyword>
<evidence type="ECO:0000313" key="16">
    <source>
        <dbReference type="Proteomes" id="UP000308652"/>
    </source>
</evidence>
<dbReference type="EMBL" id="ML213683">
    <property type="protein sequence ID" value="TFK32188.1"/>
    <property type="molecule type" value="Genomic_DNA"/>
</dbReference>
<evidence type="ECO:0000256" key="9">
    <source>
        <dbReference type="ARBA" id="ARBA00023326"/>
    </source>
</evidence>
<feature type="region of interest" description="Disordered" evidence="13">
    <location>
        <begin position="1"/>
        <end position="39"/>
    </location>
</feature>
<dbReference type="GO" id="GO:0046872">
    <property type="term" value="F:metal ion binding"/>
    <property type="evidence" value="ECO:0007669"/>
    <property type="project" value="UniProtKB-KW"/>
</dbReference>
<keyword evidence="2" id="KW-0479">Metal-binding</keyword>
<dbReference type="PANTHER" id="PTHR33353">
    <property type="entry name" value="PUTATIVE (AFU_ORTHOLOGUE AFUA_1G12560)-RELATED"/>
    <property type="match status" value="1"/>
</dbReference>
<feature type="domain" description="Auxiliary Activity family 9 catalytic" evidence="14">
    <location>
        <begin position="10"/>
        <end position="190"/>
    </location>
</feature>
<keyword evidence="6" id="KW-0503">Monooxygenase</keyword>
<sequence length="296" mass="31048">MFNSNSLNQNSPSIIRKSSSPNPNKPASSPALTCGPNTGPAALVADANPGDELQFFWTGADKSNWLHNTGPMLTYLANCGDVTCDKFNTSAKWFKIDQVGRKSEGSSDWVQADLMTGVPATVSLPSNLTPGNYLIRHEIIALHLATSFQGAEFYPTCAQLKVGGTSTGAPMQSEHVSFPGRYSDNDKGIYDPDVFNVRATYVFPSPQIASFVSGSSDAPAPSSGSSPSSSKAPSASSTKGALSPSATSASSNSRAGKSCKLKKSSCKSAFAAAASATMRLRHVSRVMRCRRACSAD</sequence>
<dbReference type="OrthoDB" id="4849160at2759"/>
<dbReference type="Proteomes" id="UP000308652">
    <property type="component" value="Unassembled WGS sequence"/>
</dbReference>
<dbReference type="STRING" id="68775.A0A5C3LHA4"/>
<evidence type="ECO:0000256" key="11">
    <source>
        <dbReference type="ARBA" id="ARBA00045077"/>
    </source>
</evidence>
<gene>
    <name evidence="15" type="ORF">BDQ12DRAFT_617534</name>
</gene>
<dbReference type="GO" id="GO:0030245">
    <property type="term" value="P:cellulose catabolic process"/>
    <property type="evidence" value="ECO:0007669"/>
    <property type="project" value="UniProtKB-KW"/>
</dbReference>
<evidence type="ECO:0000256" key="10">
    <source>
        <dbReference type="ARBA" id="ARBA00044502"/>
    </source>
</evidence>
<evidence type="ECO:0000256" key="1">
    <source>
        <dbReference type="ARBA" id="ARBA00001973"/>
    </source>
</evidence>
<evidence type="ECO:0000256" key="8">
    <source>
        <dbReference type="ARBA" id="ARBA00023277"/>
    </source>
</evidence>
<evidence type="ECO:0000256" key="3">
    <source>
        <dbReference type="ARBA" id="ARBA00023001"/>
    </source>
</evidence>
<evidence type="ECO:0000256" key="7">
    <source>
        <dbReference type="ARBA" id="ARBA00023157"/>
    </source>
</evidence>
<evidence type="ECO:0000256" key="2">
    <source>
        <dbReference type="ARBA" id="ARBA00022723"/>
    </source>
</evidence>
<keyword evidence="16" id="KW-1185">Reference proteome</keyword>
<evidence type="ECO:0000259" key="14">
    <source>
        <dbReference type="Pfam" id="PF03443"/>
    </source>
</evidence>
<comment type="similarity">
    <text evidence="10">Belongs to the polysaccharide monooxygenase AA9 family.</text>
</comment>
<feature type="compositionally biased region" description="Polar residues" evidence="13">
    <location>
        <begin position="1"/>
        <end position="13"/>
    </location>
</feature>
<evidence type="ECO:0000256" key="12">
    <source>
        <dbReference type="ARBA" id="ARBA00047174"/>
    </source>
</evidence>
<reference evidence="15 16" key="1">
    <citation type="journal article" date="2019" name="Nat. Ecol. Evol.">
        <title>Megaphylogeny resolves global patterns of mushroom evolution.</title>
        <authorList>
            <person name="Varga T."/>
            <person name="Krizsan K."/>
            <person name="Foldi C."/>
            <person name="Dima B."/>
            <person name="Sanchez-Garcia M."/>
            <person name="Sanchez-Ramirez S."/>
            <person name="Szollosi G.J."/>
            <person name="Szarkandi J.G."/>
            <person name="Papp V."/>
            <person name="Albert L."/>
            <person name="Andreopoulos W."/>
            <person name="Angelini C."/>
            <person name="Antonin V."/>
            <person name="Barry K.W."/>
            <person name="Bougher N.L."/>
            <person name="Buchanan P."/>
            <person name="Buyck B."/>
            <person name="Bense V."/>
            <person name="Catcheside P."/>
            <person name="Chovatia M."/>
            <person name="Cooper J."/>
            <person name="Damon W."/>
            <person name="Desjardin D."/>
            <person name="Finy P."/>
            <person name="Geml J."/>
            <person name="Haridas S."/>
            <person name="Hughes K."/>
            <person name="Justo A."/>
            <person name="Karasinski D."/>
            <person name="Kautmanova I."/>
            <person name="Kiss B."/>
            <person name="Kocsube S."/>
            <person name="Kotiranta H."/>
            <person name="LaButti K.M."/>
            <person name="Lechner B.E."/>
            <person name="Liimatainen K."/>
            <person name="Lipzen A."/>
            <person name="Lukacs Z."/>
            <person name="Mihaltcheva S."/>
            <person name="Morgado L.N."/>
            <person name="Niskanen T."/>
            <person name="Noordeloos M.E."/>
            <person name="Ohm R.A."/>
            <person name="Ortiz-Santana B."/>
            <person name="Ovrebo C."/>
            <person name="Racz N."/>
            <person name="Riley R."/>
            <person name="Savchenko A."/>
            <person name="Shiryaev A."/>
            <person name="Soop K."/>
            <person name="Spirin V."/>
            <person name="Szebenyi C."/>
            <person name="Tomsovsky M."/>
            <person name="Tulloss R.E."/>
            <person name="Uehling J."/>
            <person name="Grigoriev I.V."/>
            <person name="Vagvolgyi C."/>
            <person name="Papp T."/>
            <person name="Martin F.M."/>
            <person name="Miettinen O."/>
            <person name="Hibbett D.S."/>
            <person name="Nagy L.G."/>
        </authorList>
    </citation>
    <scope>NUCLEOTIDE SEQUENCE [LARGE SCALE GENOMIC DNA]</scope>
    <source>
        <strain evidence="15 16">CBS 166.37</strain>
    </source>
</reference>
<name>A0A5C3LHA4_9AGAR</name>
<dbReference type="InterPro" id="IPR005103">
    <property type="entry name" value="AA9_LPMO"/>
</dbReference>
<proteinExistence type="inferred from homology"/>
<keyword evidence="3" id="KW-0136">Cellulose degradation</keyword>
<dbReference type="GO" id="GO:0004497">
    <property type="term" value="F:monooxygenase activity"/>
    <property type="evidence" value="ECO:0007669"/>
    <property type="project" value="UniProtKB-KW"/>
</dbReference>
<feature type="region of interest" description="Disordered" evidence="13">
    <location>
        <begin position="214"/>
        <end position="257"/>
    </location>
</feature>
<evidence type="ECO:0000256" key="4">
    <source>
        <dbReference type="ARBA" id="ARBA00023002"/>
    </source>
</evidence>
<accession>A0A5C3LHA4</accession>
<dbReference type="GO" id="GO:0016787">
    <property type="term" value="F:hydrolase activity"/>
    <property type="evidence" value="ECO:0007669"/>
    <property type="project" value="UniProtKB-KW"/>
</dbReference>
<dbReference type="AlphaFoldDB" id="A0A5C3LHA4"/>
<comment type="catalytic activity">
    <reaction evidence="11">
        <text>[(1-&gt;4)-beta-D-glucosyl]n+m + reduced acceptor + O2 = 4-dehydro-beta-D-glucosyl-[(1-&gt;4)-beta-D-glucosyl]n-1 + [(1-&gt;4)-beta-D-glucosyl]m + acceptor + H2O.</text>
        <dbReference type="EC" id="1.14.99.56"/>
    </reaction>
</comment>
<keyword evidence="4" id="KW-0560">Oxidoreductase</keyword>
<keyword evidence="7" id="KW-1015">Disulfide bond</keyword>
<dbReference type="Gene3D" id="2.70.50.70">
    <property type="match status" value="1"/>
</dbReference>
<evidence type="ECO:0000256" key="6">
    <source>
        <dbReference type="ARBA" id="ARBA00023033"/>
    </source>
</evidence>
<dbReference type="PANTHER" id="PTHR33353:SF6">
    <property type="entry name" value="ENDOGLUCANASE IV"/>
    <property type="match status" value="1"/>
</dbReference>
<feature type="compositionally biased region" description="Low complexity" evidence="13">
    <location>
        <begin position="17"/>
        <end position="31"/>
    </location>
</feature>
<protein>
    <recommendedName>
        <fullName evidence="12">lytic cellulose monooxygenase (C4-dehydrogenating)</fullName>
        <ecNumber evidence="12">1.14.99.56</ecNumber>
    </recommendedName>
</protein>
<evidence type="ECO:0000256" key="5">
    <source>
        <dbReference type="ARBA" id="ARBA00023008"/>
    </source>
</evidence>
<dbReference type="EC" id="1.14.99.56" evidence="12"/>
<keyword evidence="5" id="KW-0186">Copper</keyword>
<comment type="cofactor">
    <cofactor evidence="1">
        <name>Cu(2+)</name>
        <dbReference type="ChEBI" id="CHEBI:29036"/>
    </cofactor>
</comment>
<feature type="compositionally biased region" description="Low complexity" evidence="13">
    <location>
        <begin position="214"/>
        <end position="256"/>
    </location>
</feature>